<evidence type="ECO:0000313" key="3">
    <source>
        <dbReference type="Proteomes" id="UP000035579"/>
    </source>
</evidence>
<proteinExistence type="predicted"/>
<dbReference type="AlphaFoldDB" id="A0AAC8QGA5"/>
<evidence type="ECO:0000256" key="1">
    <source>
        <dbReference type="SAM" id="MobiDB-lite"/>
    </source>
</evidence>
<gene>
    <name evidence="2" type="ORF">AA314_08530</name>
</gene>
<name>A0AAC8QGA5_9BACT</name>
<dbReference type="KEGG" id="age:AA314_08530"/>
<sequence length="108" mass="11951">MHQQRAGGTALQHDARRNQPQRLGGDRDRQESARRGGRPGGRDRRGRGTHPHILPLGQRASPCLIWNKDPTCRVGAPSCSLGRYMPDGIFRSRRAPHPPSVEPLTPPP</sequence>
<dbReference type="Proteomes" id="UP000035579">
    <property type="component" value="Chromosome"/>
</dbReference>
<organism evidence="2 3">
    <name type="scientific">Archangium gephyra</name>
    <dbReference type="NCBI Taxonomy" id="48"/>
    <lineage>
        <taxon>Bacteria</taxon>
        <taxon>Pseudomonadati</taxon>
        <taxon>Myxococcota</taxon>
        <taxon>Myxococcia</taxon>
        <taxon>Myxococcales</taxon>
        <taxon>Cystobacterineae</taxon>
        <taxon>Archangiaceae</taxon>
        <taxon>Archangium</taxon>
    </lineage>
</organism>
<feature type="region of interest" description="Disordered" evidence="1">
    <location>
        <begin position="1"/>
        <end position="56"/>
    </location>
</feature>
<evidence type="ECO:0000313" key="2">
    <source>
        <dbReference type="EMBL" id="AKJ06904.1"/>
    </source>
</evidence>
<protein>
    <submittedName>
        <fullName evidence="2">Uncharacterized protein</fullName>
    </submittedName>
</protein>
<dbReference type="EMBL" id="CP011509">
    <property type="protein sequence ID" value="AKJ06904.1"/>
    <property type="molecule type" value="Genomic_DNA"/>
</dbReference>
<feature type="compositionally biased region" description="Basic and acidic residues" evidence="1">
    <location>
        <begin position="24"/>
        <end position="34"/>
    </location>
</feature>
<accession>A0AAC8QGA5</accession>
<reference evidence="2 3" key="1">
    <citation type="submission" date="2015-05" db="EMBL/GenBank/DDBJ databases">
        <title>Genome assembly of Archangium gephyra DSM 2261.</title>
        <authorList>
            <person name="Sharma G."/>
            <person name="Subramanian S."/>
        </authorList>
    </citation>
    <scope>NUCLEOTIDE SEQUENCE [LARGE SCALE GENOMIC DNA]</scope>
    <source>
        <strain evidence="2 3">DSM 2261</strain>
    </source>
</reference>